<keyword evidence="2" id="KW-1185">Reference proteome</keyword>
<dbReference type="Proteomes" id="UP000612282">
    <property type="component" value="Unassembled WGS sequence"/>
</dbReference>
<sequence>MNGASVAAETGPVKLRQSVVAMTAAPSARRPAGVLGTGRKRPASLTLRMKERIEVDPPKEC</sequence>
<gene>
    <name evidence="1" type="ORF">Aco03nite_046330</name>
</gene>
<name>A0ABQ3XCJ5_9ACTN</name>
<reference evidence="1 2" key="1">
    <citation type="submission" date="2021-01" db="EMBL/GenBank/DDBJ databases">
        <title>Whole genome shotgun sequence of Actinoplanes couchii NBRC 106145.</title>
        <authorList>
            <person name="Komaki H."/>
            <person name="Tamura T."/>
        </authorList>
    </citation>
    <scope>NUCLEOTIDE SEQUENCE [LARGE SCALE GENOMIC DNA]</scope>
    <source>
        <strain evidence="1 2">NBRC 106145</strain>
    </source>
</reference>
<evidence type="ECO:0000313" key="1">
    <source>
        <dbReference type="EMBL" id="GID56229.1"/>
    </source>
</evidence>
<proteinExistence type="predicted"/>
<dbReference type="EMBL" id="BOMG01000056">
    <property type="protein sequence ID" value="GID56229.1"/>
    <property type="molecule type" value="Genomic_DNA"/>
</dbReference>
<accession>A0ABQ3XCJ5</accession>
<protein>
    <submittedName>
        <fullName evidence="1">Uncharacterized protein</fullName>
    </submittedName>
</protein>
<evidence type="ECO:0000313" key="2">
    <source>
        <dbReference type="Proteomes" id="UP000612282"/>
    </source>
</evidence>
<comment type="caution">
    <text evidence="1">The sequence shown here is derived from an EMBL/GenBank/DDBJ whole genome shotgun (WGS) entry which is preliminary data.</text>
</comment>
<organism evidence="1 2">
    <name type="scientific">Actinoplanes couchii</name>
    <dbReference type="NCBI Taxonomy" id="403638"/>
    <lineage>
        <taxon>Bacteria</taxon>
        <taxon>Bacillati</taxon>
        <taxon>Actinomycetota</taxon>
        <taxon>Actinomycetes</taxon>
        <taxon>Micromonosporales</taxon>
        <taxon>Micromonosporaceae</taxon>
        <taxon>Actinoplanes</taxon>
    </lineage>
</organism>